<dbReference type="InterPro" id="IPR011322">
    <property type="entry name" value="N-reg_PII-like_a/b"/>
</dbReference>
<evidence type="ECO:0000256" key="11">
    <source>
        <dbReference type="ARBA" id="ARBA00022679"/>
    </source>
</evidence>
<dbReference type="HAMAP" id="MF_00079">
    <property type="entry name" value="HisG_Long"/>
    <property type="match status" value="1"/>
</dbReference>
<dbReference type="AlphaFoldDB" id="A0A645BXB0"/>
<evidence type="ECO:0000259" key="18">
    <source>
        <dbReference type="Pfam" id="PF01634"/>
    </source>
</evidence>
<organism evidence="20">
    <name type="scientific">bioreactor metagenome</name>
    <dbReference type="NCBI Taxonomy" id="1076179"/>
    <lineage>
        <taxon>unclassified sequences</taxon>
        <taxon>metagenomes</taxon>
        <taxon>ecological metagenomes</taxon>
    </lineage>
</organism>
<proteinExistence type="inferred from homology"/>
<gene>
    <name evidence="20" type="primary">hisG_30</name>
    <name evidence="20" type="ORF">SDC9_116890</name>
</gene>
<dbReference type="FunFam" id="3.40.190.10:FF:000008">
    <property type="entry name" value="ATP phosphoribosyltransferase"/>
    <property type="match status" value="1"/>
</dbReference>
<dbReference type="GO" id="GO:0005524">
    <property type="term" value="F:ATP binding"/>
    <property type="evidence" value="ECO:0007669"/>
    <property type="project" value="UniProtKB-KW"/>
</dbReference>
<comment type="cofactor">
    <cofactor evidence="2">
        <name>Mg(2+)</name>
        <dbReference type="ChEBI" id="CHEBI:18420"/>
    </cofactor>
</comment>
<comment type="subcellular location">
    <subcellularLocation>
        <location evidence="3">Cytoplasm</location>
    </subcellularLocation>
</comment>
<sequence>MTLRMAIPNKGRLNERTVELLMKSGLDLGEDWGRRLYISVKNQDLEVVFVRAQDVPELINTGAVDFGITGWDQVAESGYKMQKLLDLEFGYCRLSVAVPENLGMRSPSEIPDGCKVATSFPKLTKSYFERIGKKVKIIQVSGAAEIMPYMGVSDIIVDLVSSGSTLKMNRLTELDVIVKSQAVAICGKLEAEKKEAVTDILDSIRSVIEAEKKIYLMADVPVKNLKAVERACPGIEGPTIMNIAGRDDMVAIHVVIDKSDVFDSVNKLKKLGGKGILILPIDRLVA</sequence>
<comment type="similarity">
    <text evidence="5">Belongs to the ATP phosphoribosyltransferase family. Long subfamily.</text>
</comment>
<dbReference type="EC" id="2.4.2.17" evidence="6"/>
<dbReference type="SUPFAM" id="SSF53850">
    <property type="entry name" value="Periplasmic binding protein-like II"/>
    <property type="match status" value="1"/>
</dbReference>
<dbReference type="Pfam" id="PF08029">
    <property type="entry name" value="HisG_C"/>
    <property type="match status" value="1"/>
</dbReference>
<keyword evidence="16" id="KW-0368">Histidine biosynthesis</keyword>
<keyword evidence="12" id="KW-0479">Metal-binding</keyword>
<dbReference type="GO" id="GO:0000287">
    <property type="term" value="F:magnesium ion binding"/>
    <property type="evidence" value="ECO:0007669"/>
    <property type="project" value="InterPro"/>
</dbReference>
<evidence type="ECO:0000259" key="19">
    <source>
        <dbReference type="Pfam" id="PF08029"/>
    </source>
</evidence>
<keyword evidence="9" id="KW-0028">Amino-acid biosynthesis</keyword>
<evidence type="ECO:0000256" key="12">
    <source>
        <dbReference type="ARBA" id="ARBA00022723"/>
    </source>
</evidence>
<dbReference type="Gene3D" id="3.40.190.10">
    <property type="entry name" value="Periplasmic binding protein-like II"/>
    <property type="match status" value="2"/>
</dbReference>
<feature type="domain" description="Histidine biosynthesis HisG C-terminal" evidence="19">
    <location>
        <begin position="210"/>
        <end position="282"/>
    </location>
</feature>
<evidence type="ECO:0000256" key="8">
    <source>
        <dbReference type="ARBA" id="ARBA00022490"/>
    </source>
</evidence>
<evidence type="ECO:0000256" key="13">
    <source>
        <dbReference type="ARBA" id="ARBA00022741"/>
    </source>
</evidence>
<dbReference type="PANTHER" id="PTHR21403">
    <property type="entry name" value="ATP PHOSPHORIBOSYLTRANSFERASE ATP-PRTASE"/>
    <property type="match status" value="1"/>
</dbReference>
<evidence type="ECO:0000256" key="3">
    <source>
        <dbReference type="ARBA" id="ARBA00004496"/>
    </source>
</evidence>
<dbReference type="Gene3D" id="3.30.70.120">
    <property type="match status" value="1"/>
</dbReference>
<evidence type="ECO:0000256" key="9">
    <source>
        <dbReference type="ARBA" id="ARBA00022605"/>
    </source>
</evidence>
<evidence type="ECO:0000256" key="6">
    <source>
        <dbReference type="ARBA" id="ARBA00011946"/>
    </source>
</evidence>
<evidence type="ECO:0000256" key="14">
    <source>
        <dbReference type="ARBA" id="ARBA00022840"/>
    </source>
</evidence>
<feature type="domain" description="ATP phosphoribosyltransferase catalytic" evidence="18">
    <location>
        <begin position="51"/>
        <end position="205"/>
    </location>
</feature>
<keyword evidence="10 20" id="KW-0328">Glycosyltransferase</keyword>
<keyword evidence="15" id="KW-0460">Magnesium</keyword>
<dbReference type="GO" id="GO:0003879">
    <property type="term" value="F:ATP phosphoribosyltransferase activity"/>
    <property type="evidence" value="ECO:0007669"/>
    <property type="project" value="UniProtKB-EC"/>
</dbReference>
<dbReference type="FunFam" id="3.30.70.120:FF:000002">
    <property type="entry name" value="ATP phosphoribosyltransferase"/>
    <property type="match status" value="1"/>
</dbReference>
<dbReference type="InterPro" id="IPR013115">
    <property type="entry name" value="HisG_C"/>
</dbReference>
<dbReference type="GO" id="GO:0005737">
    <property type="term" value="C:cytoplasm"/>
    <property type="evidence" value="ECO:0007669"/>
    <property type="project" value="UniProtKB-SubCell"/>
</dbReference>
<reference evidence="20" key="1">
    <citation type="submission" date="2019-08" db="EMBL/GenBank/DDBJ databases">
        <authorList>
            <person name="Kucharzyk K."/>
            <person name="Murdoch R.W."/>
            <person name="Higgins S."/>
            <person name="Loffler F."/>
        </authorList>
    </citation>
    <scope>NUCLEOTIDE SEQUENCE</scope>
</reference>
<comment type="function">
    <text evidence="17">Catalyzes the condensation of ATP and 5-phosphoribose 1-diphosphate to form N'-(5'-phosphoribosyl)-ATP (PR-ATP). Has a crucial role in the pathway because the rate of histidine biosynthesis seems to be controlled primarily by regulation of HisG enzymatic activity.</text>
</comment>
<keyword evidence="14" id="KW-0067">ATP-binding</keyword>
<evidence type="ECO:0000313" key="20">
    <source>
        <dbReference type="EMBL" id="MPM69942.1"/>
    </source>
</evidence>
<evidence type="ECO:0000256" key="4">
    <source>
        <dbReference type="ARBA" id="ARBA00004667"/>
    </source>
</evidence>
<dbReference type="InterPro" id="IPR020621">
    <property type="entry name" value="ATP-PRT_HisG_long"/>
</dbReference>
<dbReference type="InterPro" id="IPR001348">
    <property type="entry name" value="ATP_PRibTrfase_HisG"/>
</dbReference>
<protein>
    <recommendedName>
        <fullName evidence="7">ATP phosphoribosyltransferase</fullName>
        <ecNumber evidence="6">2.4.2.17</ecNumber>
    </recommendedName>
</protein>
<evidence type="ECO:0000256" key="5">
    <source>
        <dbReference type="ARBA" id="ARBA00007955"/>
    </source>
</evidence>
<dbReference type="InterPro" id="IPR015867">
    <property type="entry name" value="N-reg_PII/ATP_PRibTrfase_C"/>
</dbReference>
<dbReference type="InterPro" id="IPR018198">
    <property type="entry name" value="ATP_PRibTrfase_CS"/>
</dbReference>
<keyword evidence="11 20" id="KW-0808">Transferase</keyword>
<evidence type="ECO:0000256" key="17">
    <source>
        <dbReference type="ARBA" id="ARBA00024861"/>
    </source>
</evidence>
<dbReference type="NCBIfam" id="TIGR00070">
    <property type="entry name" value="hisG"/>
    <property type="match status" value="1"/>
</dbReference>
<keyword evidence="13" id="KW-0547">Nucleotide-binding</keyword>
<dbReference type="PANTHER" id="PTHR21403:SF10">
    <property type="entry name" value="ATP PHOSPHORIBOSYLTRANSFERASE"/>
    <property type="match status" value="1"/>
</dbReference>
<dbReference type="InterPro" id="IPR013820">
    <property type="entry name" value="ATP_PRibTrfase_cat"/>
</dbReference>
<evidence type="ECO:0000256" key="10">
    <source>
        <dbReference type="ARBA" id="ARBA00022676"/>
    </source>
</evidence>
<evidence type="ECO:0000256" key="1">
    <source>
        <dbReference type="ARBA" id="ARBA00000915"/>
    </source>
</evidence>
<dbReference type="SUPFAM" id="SSF54913">
    <property type="entry name" value="GlnB-like"/>
    <property type="match status" value="1"/>
</dbReference>
<dbReference type="NCBIfam" id="TIGR03455">
    <property type="entry name" value="HisG_C-term"/>
    <property type="match status" value="1"/>
</dbReference>
<comment type="caution">
    <text evidence="20">The sequence shown here is derived from an EMBL/GenBank/DDBJ whole genome shotgun (WGS) entry which is preliminary data.</text>
</comment>
<keyword evidence="8" id="KW-0963">Cytoplasm</keyword>
<name>A0A645BXB0_9ZZZZ</name>
<dbReference type="GO" id="GO:0000105">
    <property type="term" value="P:L-histidine biosynthetic process"/>
    <property type="evidence" value="ECO:0007669"/>
    <property type="project" value="UniProtKB-UniPathway"/>
</dbReference>
<evidence type="ECO:0000256" key="16">
    <source>
        <dbReference type="ARBA" id="ARBA00023102"/>
    </source>
</evidence>
<evidence type="ECO:0000256" key="2">
    <source>
        <dbReference type="ARBA" id="ARBA00001946"/>
    </source>
</evidence>
<dbReference type="Pfam" id="PF01634">
    <property type="entry name" value="HisG"/>
    <property type="match status" value="1"/>
</dbReference>
<dbReference type="UniPathway" id="UPA00031">
    <property type="reaction ID" value="UER00006"/>
</dbReference>
<evidence type="ECO:0000256" key="7">
    <source>
        <dbReference type="ARBA" id="ARBA00020998"/>
    </source>
</evidence>
<evidence type="ECO:0000256" key="15">
    <source>
        <dbReference type="ARBA" id="ARBA00022842"/>
    </source>
</evidence>
<comment type="pathway">
    <text evidence="4">Amino-acid biosynthesis; L-histidine biosynthesis; L-histidine from 5-phospho-alpha-D-ribose 1-diphosphate: step 1/9.</text>
</comment>
<dbReference type="EMBL" id="VSSQ01023173">
    <property type="protein sequence ID" value="MPM69942.1"/>
    <property type="molecule type" value="Genomic_DNA"/>
</dbReference>
<accession>A0A645BXB0</accession>
<dbReference type="PROSITE" id="PS01316">
    <property type="entry name" value="ATP_P_PHORIBOSYLTR"/>
    <property type="match status" value="1"/>
</dbReference>
<comment type="catalytic activity">
    <reaction evidence="1">
        <text>1-(5-phospho-beta-D-ribosyl)-ATP + diphosphate = 5-phospho-alpha-D-ribose 1-diphosphate + ATP</text>
        <dbReference type="Rhea" id="RHEA:18473"/>
        <dbReference type="ChEBI" id="CHEBI:30616"/>
        <dbReference type="ChEBI" id="CHEBI:33019"/>
        <dbReference type="ChEBI" id="CHEBI:58017"/>
        <dbReference type="ChEBI" id="CHEBI:73183"/>
        <dbReference type="EC" id="2.4.2.17"/>
    </reaction>
</comment>